<sequence>MDPLGATQTDLAAAQAVGTGTNSFPGAAPEVARQRQADQSSAILKLKGLPYSATEDDIRHFFAPYELKGVSFVYEPDGRPSGLAFAEFVSKEEALKALSKNGEYIGQRYVRLLHVPRAEMEEQVRLGTLAIPGAAAKLRSRMMRSQQRNNAVFMPTGPVQLMPTVMQGGRPVIAAMGPPGAPGPSAAMSAPYAQSASHGQVPVESRLWQPAYQPSYQQQAGAQQQAPGQQLQAQQPGGIPYQSPAQLAAQFSGLSIGGPQQQVAAAAAAAAAGMQQVGGPRGGGATAAAAAVLPQQLAAQTLHMPPPQGHFVTAGTRVVQAATSPTIKIRGLPYGSSPTEILAFFQTYHYLPDTLQIGLDQLGRPSGEAWLSFSSPQEALRAVRDLNRHYLGNRYLELSIC</sequence>
<dbReference type="SMART" id="SM00360">
    <property type="entry name" value="RRM"/>
    <property type="match status" value="2"/>
</dbReference>
<dbReference type="PROSITE" id="PS50102">
    <property type="entry name" value="RRM"/>
    <property type="match status" value="2"/>
</dbReference>
<evidence type="ECO:0000256" key="2">
    <source>
        <dbReference type="ARBA" id="ARBA00022884"/>
    </source>
</evidence>
<dbReference type="GO" id="GO:0003723">
    <property type="term" value="F:RNA binding"/>
    <property type="evidence" value="ECO:0007669"/>
    <property type="project" value="UniProtKB-UniRule"/>
</dbReference>
<dbReference type="CDD" id="cd12254">
    <property type="entry name" value="RRM_hnRNPH_ESRPs_RBM12_like"/>
    <property type="match status" value="1"/>
</dbReference>
<evidence type="ECO:0000256" key="1">
    <source>
        <dbReference type="ARBA" id="ARBA00022737"/>
    </source>
</evidence>
<evidence type="ECO:0000313" key="6">
    <source>
        <dbReference type="EMBL" id="GIL80507.1"/>
    </source>
</evidence>
<dbReference type="Gene3D" id="3.30.70.330">
    <property type="match status" value="2"/>
</dbReference>
<feature type="region of interest" description="Disordered" evidence="4">
    <location>
        <begin position="214"/>
        <end position="242"/>
    </location>
</feature>
<dbReference type="EMBL" id="BNCQ01000045">
    <property type="protein sequence ID" value="GIM12828.1"/>
    <property type="molecule type" value="Genomic_DNA"/>
</dbReference>
<feature type="domain" description="RRM" evidence="5">
    <location>
        <begin position="325"/>
        <end position="401"/>
    </location>
</feature>
<evidence type="ECO:0000259" key="5">
    <source>
        <dbReference type="PROSITE" id="PS50102"/>
    </source>
</evidence>
<evidence type="ECO:0000313" key="8">
    <source>
        <dbReference type="Proteomes" id="UP000747110"/>
    </source>
</evidence>
<gene>
    <name evidence="6" type="ORF">Vretifemale_9703</name>
    <name evidence="7" type="ORF">Vretimale_16037</name>
</gene>
<evidence type="ECO:0000313" key="7">
    <source>
        <dbReference type="EMBL" id="GIM12828.1"/>
    </source>
</evidence>
<dbReference type="Pfam" id="PF00076">
    <property type="entry name" value="RRM_1"/>
    <property type="match status" value="2"/>
</dbReference>
<dbReference type="InterPro" id="IPR050666">
    <property type="entry name" value="ESRP"/>
</dbReference>
<dbReference type="OrthoDB" id="431068at2759"/>
<protein>
    <recommendedName>
        <fullName evidence="5">RRM domain-containing protein</fullName>
    </recommendedName>
</protein>
<name>A0A8J4CF58_9CHLO</name>
<dbReference type="AlphaFoldDB" id="A0A8J4CF58"/>
<keyword evidence="8" id="KW-1185">Reference proteome</keyword>
<organism evidence="6 8">
    <name type="scientific">Volvox reticuliferus</name>
    <dbReference type="NCBI Taxonomy" id="1737510"/>
    <lineage>
        <taxon>Eukaryota</taxon>
        <taxon>Viridiplantae</taxon>
        <taxon>Chlorophyta</taxon>
        <taxon>core chlorophytes</taxon>
        <taxon>Chlorophyceae</taxon>
        <taxon>CS clade</taxon>
        <taxon>Chlamydomonadales</taxon>
        <taxon>Volvocaceae</taxon>
        <taxon>Volvox</taxon>
    </lineage>
</organism>
<dbReference type="Proteomes" id="UP000722791">
    <property type="component" value="Unassembled WGS sequence"/>
</dbReference>
<comment type="caution">
    <text evidence="6">The sequence shown here is derived from an EMBL/GenBank/DDBJ whole genome shotgun (WGS) entry which is preliminary data.</text>
</comment>
<keyword evidence="1" id="KW-0677">Repeat</keyword>
<dbReference type="SUPFAM" id="SSF54928">
    <property type="entry name" value="RNA-binding domain, RBD"/>
    <property type="match status" value="1"/>
</dbReference>
<accession>A0A8J4CF58</accession>
<dbReference type="InterPro" id="IPR035979">
    <property type="entry name" value="RBD_domain_sf"/>
</dbReference>
<keyword evidence="2 3" id="KW-0694">RNA-binding</keyword>
<proteinExistence type="predicted"/>
<evidence type="ECO:0000256" key="3">
    <source>
        <dbReference type="PROSITE-ProRule" id="PRU00176"/>
    </source>
</evidence>
<dbReference type="InterPro" id="IPR000504">
    <property type="entry name" value="RRM_dom"/>
</dbReference>
<dbReference type="InterPro" id="IPR012677">
    <property type="entry name" value="Nucleotide-bd_a/b_plait_sf"/>
</dbReference>
<dbReference type="PANTHER" id="PTHR13976">
    <property type="entry name" value="HETEROGENEOUS NUCLEAR RIBONUCLEOPROTEIN-RELATED"/>
    <property type="match status" value="1"/>
</dbReference>
<reference evidence="6" key="1">
    <citation type="journal article" date="2021" name="Proc. Natl. Acad. Sci. U.S.A.">
        <title>Three genomes in the algal genus Volvox reveal the fate of a haploid sex-determining region after a transition to homothallism.</title>
        <authorList>
            <person name="Yamamoto K."/>
            <person name="Hamaji T."/>
            <person name="Kawai-Toyooka H."/>
            <person name="Matsuzaki R."/>
            <person name="Takahashi F."/>
            <person name="Nishimura Y."/>
            <person name="Kawachi M."/>
            <person name="Noguchi H."/>
            <person name="Minakuchi Y."/>
            <person name="Umen J.G."/>
            <person name="Toyoda A."/>
            <person name="Nozaki H."/>
        </authorList>
    </citation>
    <scope>NUCLEOTIDE SEQUENCE</scope>
    <source>
        <strain evidence="7">NIES-3785</strain>
        <strain evidence="6">NIES-3786</strain>
    </source>
</reference>
<feature type="domain" description="RRM" evidence="5">
    <location>
        <begin position="42"/>
        <end position="117"/>
    </location>
</feature>
<feature type="compositionally biased region" description="Low complexity" evidence="4">
    <location>
        <begin position="214"/>
        <end position="238"/>
    </location>
</feature>
<dbReference type="Proteomes" id="UP000747110">
    <property type="component" value="Unassembled WGS sequence"/>
</dbReference>
<evidence type="ECO:0000256" key="4">
    <source>
        <dbReference type="SAM" id="MobiDB-lite"/>
    </source>
</evidence>
<dbReference type="EMBL" id="BNCP01000019">
    <property type="protein sequence ID" value="GIL80507.1"/>
    <property type="molecule type" value="Genomic_DNA"/>
</dbReference>